<reference evidence="1" key="1">
    <citation type="submission" date="2024-06" db="EMBL/GenBank/DDBJ databases">
        <title>Genomic Encyclopedia of Type Strains, Phase IV (KMG-IV): sequencing the most valuable type-strain genomes for metagenomic binning, comparative biology and taxonomic classification.</title>
        <authorList>
            <person name="Goeker M."/>
        </authorList>
    </citation>
    <scope>NUCLEOTIDE SEQUENCE</scope>
    <source>
        <strain evidence="1">SJCon</strain>
    </source>
</reference>
<organism evidence="1 2">
    <name type="scientific">Arthrobacter nitrophenolicus</name>
    <dbReference type="NCBI Taxonomy" id="683150"/>
    <lineage>
        <taxon>Bacteria</taxon>
        <taxon>Bacillati</taxon>
        <taxon>Actinomycetota</taxon>
        <taxon>Actinomycetes</taxon>
        <taxon>Micrococcales</taxon>
        <taxon>Micrococcaceae</taxon>
        <taxon>Arthrobacter</taxon>
    </lineage>
</organism>
<protein>
    <submittedName>
        <fullName evidence="1">Site-specific recombinase XerD</fullName>
    </submittedName>
</protein>
<sequence>MGLAAVRSIGMAQPLRSEQDEEDFEQELIDQYALAQVGAGLTDKFVHTERTTVFEFARFLGRHLWTASESDADRFLSYLRQERGLARTTREAKASTLGRFFDFLIARYQGDIHALTGYVVTQPIDEFNRPASSSSAASRIPPSDPEVEALFSGWREALPAARKYLPAARDYLAASLWRRAGLRINETVMLDIKDWRPDLGEHGKLHVRFGKGSRGKGPKPRLVPAIDSVDALMEWWLRDVRHQFGDDYLDPDAPLLPSERRDRVSGSCTRAGDDTLRGGLTAAVERWLPAWGDRLGPHGLRHYCASSLYARGMDLKAVQELLGHEWLSTTTRYIHVHSEHIDHAWAVANQRVAARLTGE</sequence>
<evidence type="ECO:0000313" key="1">
    <source>
        <dbReference type="EMBL" id="MET3774063.1"/>
    </source>
</evidence>
<evidence type="ECO:0000313" key="2">
    <source>
        <dbReference type="Proteomes" id="UP001549207"/>
    </source>
</evidence>
<proteinExistence type="predicted"/>
<gene>
    <name evidence="1" type="ORF">ABIC98_003733</name>
</gene>
<comment type="caution">
    <text evidence="1">The sequence shown here is derived from an EMBL/GenBank/DDBJ whole genome shotgun (WGS) entry which is preliminary data.</text>
</comment>
<dbReference type="Proteomes" id="UP001549207">
    <property type="component" value="Unassembled WGS sequence"/>
</dbReference>
<keyword evidence="2" id="KW-1185">Reference proteome</keyword>
<name>A0ACC6TJX5_9MICC</name>
<accession>A0ACC6TJX5</accession>
<dbReference type="EMBL" id="JBEPNJ010000021">
    <property type="protein sequence ID" value="MET3774063.1"/>
    <property type="molecule type" value="Genomic_DNA"/>
</dbReference>